<name>A0A8S0YR07_ARCPL</name>
<comment type="caution">
    <text evidence="2">The sequence shown here is derived from an EMBL/GenBank/DDBJ whole genome shotgun (WGS) entry which is preliminary data.</text>
</comment>
<gene>
    <name evidence="2" type="ORF">APLA_LOCUS911</name>
</gene>
<accession>A0A8S0YR07</accession>
<dbReference type="SUPFAM" id="SSF52087">
    <property type="entry name" value="CRAL/TRIO domain"/>
    <property type="match status" value="1"/>
</dbReference>
<dbReference type="Gene3D" id="3.40.525.10">
    <property type="entry name" value="CRAL-TRIO lipid binding domain"/>
    <property type="match status" value="1"/>
</dbReference>
<evidence type="ECO:0000313" key="2">
    <source>
        <dbReference type="EMBL" id="CAB3222195.1"/>
    </source>
</evidence>
<dbReference type="InterPro" id="IPR036273">
    <property type="entry name" value="CRAL/TRIO_N_dom_sf"/>
</dbReference>
<dbReference type="OrthoDB" id="7126740at2759"/>
<dbReference type="Pfam" id="PF00650">
    <property type="entry name" value="CRAL_TRIO"/>
    <property type="match status" value="1"/>
</dbReference>
<dbReference type="PANTHER" id="PTHR10174">
    <property type="entry name" value="ALPHA-TOCOPHEROL TRANSFER PROTEIN-RELATED"/>
    <property type="match status" value="1"/>
</dbReference>
<proteinExistence type="predicted"/>
<dbReference type="InterPro" id="IPR036865">
    <property type="entry name" value="CRAL-TRIO_dom_sf"/>
</dbReference>
<organism evidence="2 3">
    <name type="scientific">Arctia plantaginis</name>
    <name type="common">Wood tiger moth</name>
    <name type="synonym">Phalaena plantaginis</name>
    <dbReference type="NCBI Taxonomy" id="874455"/>
    <lineage>
        <taxon>Eukaryota</taxon>
        <taxon>Metazoa</taxon>
        <taxon>Ecdysozoa</taxon>
        <taxon>Arthropoda</taxon>
        <taxon>Hexapoda</taxon>
        <taxon>Insecta</taxon>
        <taxon>Pterygota</taxon>
        <taxon>Neoptera</taxon>
        <taxon>Endopterygota</taxon>
        <taxon>Lepidoptera</taxon>
        <taxon>Glossata</taxon>
        <taxon>Ditrysia</taxon>
        <taxon>Noctuoidea</taxon>
        <taxon>Erebidae</taxon>
        <taxon>Arctiinae</taxon>
        <taxon>Arctia</taxon>
    </lineage>
</organism>
<dbReference type="PANTHER" id="PTHR10174:SF222">
    <property type="entry name" value="GH10083P-RELATED"/>
    <property type="match status" value="1"/>
</dbReference>
<dbReference type="CDD" id="cd00170">
    <property type="entry name" value="SEC14"/>
    <property type="match status" value="1"/>
</dbReference>
<dbReference type="PROSITE" id="PS50191">
    <property type="entry name" value="CRAL_TRIO"/>
    <property type="match status" value="1"/>
</dbReference>
<evidence type="ECO:0000313" key="3">
    <source>
        <dbReference type="Proteomes" id="UP000494106"/>
    </source>
</evidence>
<protein>
    <recommendedName>
        <fullName evidence="1">CRAL-TRIO domain-containing protein</fullName>
    </recommendedName>
</protein>
<dbReference type="PRINTS" id="PR00180">
    <property type="entry name" value="CRETINALDHBP"/>
</dbReference>
<dbReference type="GO" id="GO:1902936">
    <property type="term" value="F:phosphatidylinositol bisphosphate binding"/>
    <property type="evidence" value="ECO:0007669"/>
    <property type="project" value="TreeGrafter"/>
</dbReference>
<dbReference type="EMBL" id="CADEBC010000083">
    <property type="protein sequence ID" value="CAB3222195.1"/>
    <property type="molecule type" value="Genomic_DNA"/>
</dbReference>
<sequence>MKSLTNTRLLNLPPNAVEDIKKIHNLDKPGRMDEAIDLLERWLKKQDHIIKKDFPRSYLEMTLISAKGSVEKAKKLIDRLCTMKTLLPHFFTKTNVKAELRDVLELGFVVPLPKLTEDFYRVLLIKVTDTIQFTESNILGYFQYNMILGEYLKTHDYVNGFVIVYDYQQTNILDMVTKLNPIQFQQYVSILIEGYGTRLKGIYLLTQSKAVDLIVTLVKQFLSQKISERMKVVKTLEELHQKVDKDILPVEYGGKERPTSEILADWIEELSTEENVNYLKIMNKACTNEKLRRSNEFNEEYMGMPGSFRNLTVD</sequence>
<dbReference type="Proteomes" id="UP000494106">
    <property type="component" value="Unassembled WGS sequence"/>
</dbReference>
<reference evidence="2 3" key="1">
    <citation type="submission" date="2020-04" db="EMBL/GenBank/DDBJ databases">
        <authorList>
            <person name="Wallbank WR R."/>
            <person name="Pardo Diaz C."/>
            <person name="Kozak K."/>
            <person name="Martin S."/>
            <person name="Jiggins C."/>
            <person name="Moest M."/>
            <person name="Warren A I."/>
            <person name="Byers J.R.P. K."/>
            <person name="Montejo-Kovacevich G."/>
            <person name="Yen C E."/>
        </authorList>
    </citation>
    <scope>NUCLEOTIDE SEQUENCE [LARGE SCALE GENOMIC DNA]</scope>
</reference>
<dbReference type="SUPFAM" id="SSF46938">
    <property type="entry name" value="CRAL/TRIO N-terminal domain"/>
    <property type="match status" value="1"/>
</dbReference>
<dbReference type="GO" id="GO:0016020">
    <property type="term" value="C:membrane"/>
    <property type="evidence" value="ECO:0007669"/>
    <property type="project" value="TreeGrafter"/>
</dbReference>
<dbReference type="InterPro" id="IPR001251">
    <property type="entry name" value="CRAL-TRIO_dom"/>
</dbReference>
<keyword evidence="3" id="KW-1185">Reference proteome</keyword>
<evidence type="ECO:0000259" key="1">
    <source>
        <dbReference type="PROSITE" id="PS50191"/>
    </source>
</evidence>
<dbReference type="AlphaFoldDB" id="A0A8S0YR07"/>
<feature type="domain" description="CRAL-TRIO" evidence="1">
    <location>
        <begin position="117"/>
        <end position="260"/>
    </location>
</feature>